<evidence type="ECO:0000313" key="2">
    <source>
        <dbReference type="Proteomes" id="UP000295096"/>
    </source>
</evidence>
<dbReference type="AlphaFoldDB" id="A0A4V3A959"/>
<sequence>MQQGEHLLRHAPWRKAFEAELLTFPAAKHDDQVDALGLVGQLLDKMIRGTARKPEAKAPRDSWTQLFDRQDLGVADWCIA</sequence>
<dbReference type="EMBL" id="SMSJ01000178">
    <property type="protein sequence ID" value="TDH57945.1"/>
    <property type="molecule type" value="Genomic_DNA"/>
</dbReference>
<reference evidence="1 2" key="1">
    <citation type="journal article" date="2016" name="J. Microbiol.">
        <title>Dankookia rubra gen. nov., sp. nov., an alphaproteobacterium isolated from sediment of a shallow stream.</title>
        <authorList>
            <person name="Kim W.H."/>
            <person name="Kim D.H."/>
            <person name="Kang K."/>
            <person name="Ahn T.Y."/>
        </authorList>
    </citation>
    <scope>NUCLEOTIDE SEQUENCE [LARGE SCALE GENOMIC DNA]</scope>
    <source>
        <strain evidence="1 2">JCM30602</strain>
    </source>
</reference>
<evidence type="ECO:0000313" key="1">
    <source>
        <dbReference type="EMBL" id="TDH57945.1"/>
    </source>
</evidence>
<comment type="caution">
    <text evidence="1">The sequence shown here is derived from an EMBL/GenBank/DDBJ whole genome shotgun (WGS) entry which is preliminary data.</text>
</comment>
<dbReference type="OrthoDB" id="9771580at2"/>
<protein>
    <submittedName>
        <fullName evidence="1">Uncharacterized protein</fullName>
    </submittedName>
</protein>
<dbReference type="RefSeq" id="WP_133293195.1">
    <property type="nucleotide sequence ID" value="NZ_SMSJ01000178.1"/>
</dbReference>
<accession>A0A4V3A959</accession>
<proteinExistence type="predicted"/>
<name>A0A4V3A959_9PROT</name>
<gene>
    <name evidence="1" type="ORF">E2C06_35185</name>
</gene>
<dbReference type="Proteomes" id="UP000295096">
    <property type="component" value="Unassembled WGS sequence"/>
</dbReference>
<keyword evidence="2" id="KW-1185">Reference proteome</keyword>
<organism evidence="1 2">
    <name type="scientific">Dankookia rubra</name>
    <dbReference type="NCBI Taxonomy" id="1442381"/>
    <lineage>
        <taxon>Bacteria</taxon>
        <taxon>Pseudomonadati</taxon>
        <taxon>Pseudomonadota</taxon>
        <taxon>Alphaproteobacteria</taxon>
        <taxon>Acetobacterales</taxon>
        <taxon>Roseomonadaceae</taxon>
        <taxon>Dankookia</taxon>
    </lineage>
</organism>